<accession>A0ABS8S238</accession>
<name>A0ABS8S238_DATST</name>
<dbReference type="EMBL" id="JACEIK010000241">
    <property type="protein sequence ID" value="MCD7453166.1"/>
    <property type="molecule type" value="Genomic_DNA"/>
</dbReference>
<reference evidence="2 3" key="1">
    <citation type="journal article" date="2021" name="BMC Genomics">
        <title>Datura genome reveals duplications of psychoactive alkaloid biosynthetic genes and high mutation rate following tissue culture.</title>
        <authorList>
            <person name="Rajewski A."/>
            <person name="Carter-House D."/>
            <person name="Stajich J."/>
            <person name="Litt A."/>
        </authorList>
    </citation>
    <scope>NUCLEOTIDE SEQUENCE [LARGE SCALE GENOMIC DNA]</scope>
    <source>
        <strain evidence="2">AR-01</strain>
    </source>
</reference>
<sequence length="181" mass="20531">MASENWANGDELELVNEDGFVYKRRKRSQLDSTASAAPQLPDPAVEEKNRLQRKKRALMKIKERYQKEIQQWETFSNTLKEMQQNATQQLKRQKSGPVSSNDGANLRDPTDTSSDLTCRPLVDQLLTQVEAQEAVIGNISKLCDVVEAFCIAQEEKKKRSVLDLPIWAHAPSELISSLCEE</sequence>
<keyword evidence="3" id="KW-1185">Reference proteome</keyword>
<evidence type="ECO:0000313" key="3">
    <source>
        <dbReference type="Proteomes" id="UP000823775"/>
    </source>
</evidence>
<evidence type="ECO:0000313" key="2">
    <source>
        <dbReference type="EMBL" id="MCD7453166.1"/>
    </source>
</evidence>
<feature type="region of interest" description="Disordered" evidence="1">
    <location>
        <begin position="83"/>
        <end position="114"/>
    </location>
</feature>
<organism evidence="2 3">
    <name type="scientific">Datura stramonium</name>
    <name type="common">Jimsonweed</name>
    <name type="synonym">Common thornapple</name>
    <dbReference type="NCBI Taxonomy" id="4076"/>
    <lineage>
        <taxon>Eukaryota</taxon>
        <taxon>Viridiplantae</taxon>
        <taxon>Streptophyta</taxon>
        <taxon>Embryophyta</taxon>
        <taxon>Tracheophyta</taxon>
        <taxon>Spermatophyta</taxon>
        <taxon>Magnoliopsida</taxon>
        <taxon>eudicotyledons</taxon>
        <taxon>Gunneridae</taxon>
        <taxon>Pentapetalae</taxon>
        <taxon>asterids</taxon>
        <taxon>lamiids</taxon>
        <taxon>Solanales</taxon>
        <taxon>Solanaceae</taxon>
        <taxon>Solanoideae</taxon>
        <taxon>Datureae</taxon>
        <taxon>Datura</taxon>
    </lineage>
</organism>
<dbReference type="PANTHER" id="PTHR35737">
    <property type="entry name" value="CRYPTIC LOCI REGULATOR"/>
    <property type="match status" value="1"/>
</dbReference>
<dbReference type="PANTHER" id="PTHR35737:SF1">
    <property type="entry name" value="CRYPTIC LOCI REGULATOR"/>
    <property type="match status" value="1"/>
</dbReference>
<dbReference type="Proteomes" id="UP000823775">
    <property type="component" value="Unassembled WGS sequence"/>
</dbReference>
<gene>
    <name evidence="2" type="ORF">HAX54_019909</name>
</gene>
<protein>
    <submittedName>
        <fullName evidence="2">Uncharacterized protein</fullName>
    </submittedName>
</protein>
<comment type="caution">
    <text evidence="2">The sequence shown here is derived from an EMBL/GenBank/DDBJ whole genome shotgun (WGS) entry which is preliminary data.</text>
</comment>
<evidence type="ECO:0000256" key="1">
    <source>
        <dbReference type="SAM" id="MobiDB-lite"/>
    </source>
</evidence>
<feature type="compositionally biased region" description="Polar residues" evidence="1">
    <location>
        <begin position="83"/>
        <end position="103"/>
    </location>
</feature>
<feature type="region of interest" description="Disordered" evidence="1">
    <location>
        <begin position="26"/>
        <end position="51"/>
    </location>
</feature>
<proteinExistence type="predicted"/>